<dbReference type="RefSeq" id="XP_012183545.1">
    <property type="nucleotide sequence ID" value="XM_012328155.1"/>
</dbReference>
<feature type="signal peptide" evidence="1">
    <location>
        <begin position="1"/>
        <end position="23"/>
    </location>
</feature>
<dbReference type="OrthoDB" id="2757320at2759"/>
<reference evidence="2 3" key="1">
    <citation type="journal article" date="2012" name="Appl. Environ. Microbiol.">
        <title>Short-read sequencing for genomic analysis of the brown rot fungus Fibroporia radiculosa.</title>
        <authorList>
            <person name="Tang J.D."/>
            <person name="Perkins A.D."/>
            <person name="Sonstegard T.S."/>
            <person name="Schroeder S.G."/>
            <person name="Burgess S.C."/>
            <person name="Diehl S.V."/>
        </authorList>
    </citation>
    <scope>NUCLEOTIDE SEQUENCE [LARGE SCALE GENOMIC DNA]</scope>
    <source>
        <strain evidence="2 3">TFFH 294</strain>
    </source>
</reference>
<dbReference type="InParanoid" id="J4HZ36"/>
<dbReference type="GeneID" id="24099173"/>
<dbReference type="Proteomes" id="UP000006352">
    <property type="component" value="Unassembled WGS sequence"/>
</dbReference>
<evidence type="ECO:0000313" key="3">
    <source>
        <dbReference type="Proteomes" id="UP000006352"/>
    </source>
</evidence>
<sequence length="511" mass="57337">MHHALLTPDIIVLIVAQFLPTEGQFTDYCSLAALARTSHAFHEAALNALWHTQIGIVNLIKCMPLDLWEEIMSGLKFVRPVVPNDWERFDYYAYRVRSVLAYRAISSPERERMISPVRLLDDVYIAIRQCRPSAPLLPNVQTLSWSRLFHVTSFPFIEMFYGPQLSSLTLLSFDISCAETLPLIARIPKLLPELCKLSLHLWPGIGRDVGGRPNSFAVPPGTLSALRNLRELTLYSDLPIPYYLEMFRYEAILNSREFVLPGPLILPPPGLINLQLLSHTLSPCKSILELSHYSSLRYISVTASHDIPKLIGLFFRALHDHCSHTALQELHITVGRIAINATDSRPELTSESASFHWLYVFSSLQRLVVHLAPNVHLNDRDLEDMAAAWPEIRELSFNREVIIVPPFSPAITWNGVVSLARHCHNLQTLGIDFNVSGSNVPQGDFSSDVIPNRTVTTLILGHSSLGGDPREAVAAVLGLFPNLENVEILLVLSSNFWIRVAFVAFKLVRVG</sequence>
<dbReference type="EMBL" id="HE797146">
    <property type="protein sequence ID" value="CCM04262.1"/>
    <property type="molecule type" value="Genomic_DNA"/>
</dbReference>
<keyword evidence="1" id="KW-0732">Signal</keyword>
<dbReference type="SUPFAM" id="SSF52047">
    <property type="entry name" value="RNI-like"/>
    <property type="match status" value="1"/>
</dbReference>
<dbReference type="InterPro" id="IPR032675">
    <property type="entry name" value="LRR_dom_sf"/>
</dbReference>
<protein>
    <recommendedName>
        <fullName evidence="4">F-box domain-containing protein</fullName>
    </recommendedName>
</protein>
<evidence type="ECO:0008006" key="4">
    <source>
        <dbReference type="Google" id="ProtNLM"/>
    </source>
</evidence>
<dbReference type="HOGENOM" id="CLU_021164_0_0_1"/>
<evidence type="ECO:0000313" key="2">
    <source>
        <dbReference type="EMBL" id="CCM04262.1"/>
    </source>
</evidence>
<dbReference type="Gene3D" id="3.80.10.10">
    <property type="entry name" value="Ribonuclease Inhibitor"/>
    <property type="match status" value="1"/>
</dbReference>
<organism evidence="2 3">
    <name type="scientific">Fibroporia radiculosa</name>
    <dbReference type="NCBI Taxonomy" id="599839"/>
    <lineage>
        <taxon>Eukaryota</taxon>
        <taxon>Fungi</taxon>
        <taxon>Dikarya</taxon>
        <taxon>Basidiomycota</taxon>
        <taxon>Agaricomycotina</taxon>
        <taxon>Agaricomycetes</taxon>
        <taxon>Polyporales</taxon>
        <taxon>Fibroporiaceae</taxon>
        <taxon>Fibroporia</taxon>
    </lineage>
</organism>
<accession>J4HZ36</accession>
<dbReference type="STRING" id="599839.J4HZ36"/>
<keyword evidence="3" id="KW-1185">Reference proteome</keyword>
<evidence type="ECO:0000256" key="1">
    <source>
        <dbReference type="SAM" id="SignalP"/>
    </source>
</evidence>
<proteinExistence type="predicted"/>
<feature type="chain" id="PRO_5003779375" description="F-box domain-containing protein" evidence="1">
    <location>
        <begin position="24"/>
        <end position="511"/>
    </location>
</feature>
<dbReference type="AlphaFoldDB" id="J4HZ36"/>
<gene>
    <name evidence="2" type="ORF">FIBRA_06431</name>
</gene>
<name>J4HZ36_9APHY</name>